<reference evidence="1" key="2">
    <citation type="submission" date="2023-05" db="EMBL/GenBank/DDBJ databases">
        <authorList>
            <consortium name="Lawrence Berkeley National Laboratory"/>
            <person name="Steindorff A."/>
            <person name="Hensen N."/>
            <person name="Bonometti L."/>
            <person name="Westerberg I."/>
            <person name="Brannstrom I.O."/>
            <person name="Guillou S."/>
            <person name="Cros-Aarteil S."/>
            <person name="Calhoun S."/>
            <person name="Haridas S."/>
            <person name="Kuo A."/>
            <person name="Mondo S."/>
            <person name="Pangilinan J."/>
            <person name="Riley R."/>
            <person name="Labutti K."/>
            <person name="Andreopoulos B."/>
            <person name="Lipzen A."/>
            <person name="Chen C."/>
            <person name="Yanf M."/>
            <person name="Daum C."/>
            <person name="Ng V."/>
            <person name="Clum A."/>
            <person name="Ohm R."/>
            <person name="Martin F."/>
            <person name="Silar P."/>
            <person name="Natvig D."/>
            <person name="Lalanne C."/>
            <person name="Gautier V."/>
            <person name="Ament-Velasquez S.L."/>
            <person name="Kruys A."/>
            <person name="Hutchinson M.I."/>
            <person name="Powell A.J."/>
            <person name="Barry K."/>
            <person name="Miller A.N."/>
            <person name="Grigoriev I.V."/>
            <person name="Debuchy R."/>
            <person name="Gladieux P."/>
            <person name="Thoren M.H."/>
            <person name="Johannesson H."/>
        </authorList>
    </citation>
    <scope>NUCLEOTIDE SEQUENCE</scope>
    <source>
        <strain evidence="1">CBS 757.83</strain>
    </source>
</reference>
<gene>
    <name evidence="1" type="ORF">N658DRAFT_116173</name>
</gene>
<evidence type="ECO:0000313" key="2">
    <source>
        <dbReference type="Proteomes" id="UP001305647"/>
    </source>
</evidence>
<reference evidence="1" key="1">
    <citation type="journal article" date="2023" name="Mol. Phylogenet. Evol.">
        <title>Genome-scale phylogeny and comparative genomics of the fungal order Sordariales.</title>
        <authorList>
            <person name="Hensen N."/>
            <person name="Bonometti L."/>
            <person name="Westerberg I."/>
            <person name="Brannstrom I.O."/>
            <person name="Guillou S."/>
            <person name="Cros-Aarteil S."/>
            <person name="Calhoun S."/>
            <person name="Haridas S."/>
            <person name="Kuo A."/>
            <person name="Mondo S."/>
            <person name="Pangilinan J."/>
            <person name="Riley R."/>
            <person name="LaButti K."/>
            <person name="Andreopoulos B."/>
            <person name="Lipzen A."/>
            <person name="Chen C."/>
            <person name="Yan M."/>
            <person name="Daum C."/>
            <person name="Ng V."/>
            <person name="Clum A."/>
            <person name="Steindorff A."/>
            <person name="Ohm R.A."/>
            <person name="Martin F."/>
            <person name="Silar P."/>
            <person name="Natvig D.O."/>
            <person name="Lalanne C."/>
            <person name="Gautier V."/>
            <person name="Ament-Velasquez S.L."/>
            <person name="Kruys A."/>
            <person name="Hutchinson M.I."/>
            <person name="Powell A.J."/>
            <person name="Barry K."/>
            <person name="Miller A.N."/>
            <person name="Grigoriev I.V."/>
            <person name="Debuchy R."/>
            <person name="Gladieux P."/>
            <person name="Hiltunen Thoren M."/>
            <person name="Johannesson H."/>
        </authorList>
    </citation>
    <scope>NUCLEOTIDE SEQUENCE</scope>
    <source>
        <strain evidence="1">CBS 757.83</strain>
    </source>
</reference>
<protein>
    <submittedName>
        <fullName evidence="1">Uncharacterized protein</fullName>
    </submittedName>
</protein>
<keyword evidence="2" id="KW-1185">Reference proteome</keyword>
<dbReference type="EMBL" id="MU863625">
    <property type="protein sequence ID" value="KAK4105333.1"/>
    <property type="molecule type" value="Genomic_DNA"/>
</dbReference>
<dbReference type="AlphaFoldDB" id="A0AAN6Q841"/>
<dbReference type="Proteomes" id="UP001305647">
    <property type="component" value="Unassembled WGS sequence"/>
</dbReference>
<comment type="caution">
    <text evidence="1">The sequence shown here is derived from an EMBL/GenBank/DDBJ whole genome shotgun (WGS) entry which is preliminary data.</text>
</comment>
<sequence>MNSVLCKAGIGILKYLGRPKRTRVLNGAAGHGLCGEDAPSRLRPTGAAWIFFSQPRSSSPSLDFRSWPSVCGDAMRKFAYVRFSPAQVRRHHPQDDTGILWYGEYPRQFSASQSYRECLNLFIPPSCVQQTYKSCRLRSTGAGATQWRTGISHDCMP</sequence>
<proteinExistence type="predicted"/>
<evidence type="ECO:0000313" key="1">
    <source>
        <dbReference type="EMBL" id="KAK4105333.1"/>
    </source>
</evidence>
<name>A0AAN6Q841_9PEZI</name>
<organism evidence="1 2">
    <name type="scientific">Parathielavia hyrcaniae</name>
    <dbReference type="NCBI Taxonomy" id="113614"/>
    <lineage>
        <taxon>Eukaryota</taxon>
        <taxon>Fungi</taxon>
        <taxon>Dikarya</taxon>
        <taxon>Ascomycota</taxon>
        <taxon>Pezizomycotina</taxon>
        <taxon>Sordariomycetes</taxon>
        <taxon>Sordariomycetidae</taxon>
        <taxon>Sordariales</taxon>
        <taxon>Chaetomiaceae</taxon>
        <taxon>Parathielavia</taxon>
    </lineage>
</organism>
<accession>A0AAN6Q841</accession>